<evidence type="ECO:0000256" key="4">
    <source>
        <dbReference type="ARBA" id="ARBA00023125"/>
    </source>
</evidence>
<dbReference type="InterPro" id="IPR027444">
    <property type="entry name" value="H-NS_C_dom"/>
</dbReference>
<comment type="caution">
    <text evidence="7">The sequence shown here is derived from an EMBL/GenBank/DDBJ whole genome shotgun (WGS) entry which is preliminary data.</text>
</comment>
<evidence type="ECO:0000256" key="1">
    <source>
        <dbReference type="ARBA" id="ARBA00004453"/>
    </source>
</evidence>
<evidence type="ECO:0000259" key="6">
    <source>
        <dbReference type="SMART" id="SM00528"/>
    </source>
</evidence>
<feature type="region of interest" description="Disordered" evidence="5">
    <location>
        <begin position="64"/>
        <end position="89"/>
    </location>
</feature>
<dbReference type="Gene3D" id="4.10.430.10">
    <property type="entry name" value="Histone-like protein H-NS, C-terminal domain"/>
    <property type="match status" value="1"/>
</dbReference>
<keyword evidence="4" id="KW-0238">DNA-binding</keyword>
<dbReference type="PANTHER" id="PTHR38097">
    <property type="match status" value="1"/>
</dbReference>
<dbReference type="SUPFAM" id="SSF81273">
    <property type="entry name" value="H-NS histone-like proteins"/>
    <property type="match status" value="1"/>
</dbReference>
<evidence type="ECO:0000256" key="5">
    <source>
        <dbReference type="SAM" id="MobiDB-lite"/>
    </source>
</evidence>
<evidence type="ECO:0000256" key="3">
    <source>
        <dbReference type="ARBA" id="ARBA00022490"/>
    </source>
</evidence>
<comment type="subcellular location">
    <subcellularLocation>
        <location evidence="1">Cytoplasm</location>
        <location evidence="1">Nucleoid</location>
    </subcellularLocation>
</comment>
<dbReference type="SMART" id="SM00528">
    <property type="entry name" value="HNS"/>
    <property type="match status" value="1"/>
</dbReference>
<dbReference type="RefSeq" id="WP_110187469.1">
    <property type="nucleotide sequence ID" value="NZ_CP177354.1"/>
</dbReference>
<name>A0ABX5LWT7_9GAMM</name>
<keyword evidence="8" id="KW-1185">Reference proteome</keyword>
<organism evidence="7 8">
    <name type="scientific">Pokkaliibacter plantistimulans</name>
    <dbReference type="NCBI Taxonomy" id="1635171"/>
    <lineage>
        <taxon>Bacteria</taxon>
        <taxon>Pseudomonadati</taxon>
        <taxon>Pseudomonadota</taxon>
        <taxon>Gammaproteobacteria</taxon>
        <taxon>Oceanospirillales</taxon>
        <taxon>Balneatrichaceae</taxon>
        <taxon>Pokkaliibacter</taxon>
    </lineage>
</organism>
<sequence>MKYSDLQSLSLSELEALQADVEKALDQKKQQAQVIDQIKAMALENGIPFESVLSELQGSVRKTTGVKSKSAPQYYNPADPSQTWTGKGRKPKWIEEALNNGSDLEDFRIAG</sequence>
<gene>
    <name evidence="7" type="ORF">WH50_11655</name>
</gene>
<dbReference type="EMBL" id="LAPT01000049">
    <property type="protein sequence ID" value="PXF31129.1"/>
    <property type="molecule type" value="Genomic_DNA"/>
</dbReference>
<dbReference type="Pfam" id="PF00816">
    <property type="entry name" value="Histone_HNS"/>
    <property type="match status" value="1"/>
</dbReference>
<reference evidence="7 8" key="1">
    <citation type="submission" date="2015-03" db="EMBL/GenBank/DDBJ databases">
        <authorList>
            <person name="Krishnan R."/>
            <person name="Midha S."/>
            <person name="Patil P.B."/>
            <person name="Rameshkumar N."/>
        </authorList>
    </citation>
    <scope>NUCLEOTIDE SEQUENCE [LARGE SCALE GENOMIC DNA]</scope>
    <source>
        <strain evidence="7 8">L1E11</strain>
    </source>
</reference>
<dbReference type="InterPro" id="IPR037150">
    <property type="entry name" value="H-NS_C_dom_sf"/>
</dbReference>
<evidence type="ECO:0000313" key="8">
    <source>
        <dbReference type="Proteomes" id="UP000248090"/>
    </source>
</evidence>
<keyword evidence="3" id="KW-0963">Cytoplasm</keyword>
<accession>A0ABX5LWT7</accession>
<dbReference type="PANTHER" id="PTHR38097:SF2">
    <property type="entry name" value="DNA-BINDING PROTEIN STPA"/>
    <property type="match status" value="1"/>
</dbReference>
<feature type="compositionally biased region" description="Polar residues" evidence="5">
    <location>
        <begin position="64"/>
        <end position="85"/>
    </location>
</feature>
<protein>
    <recommendedName>
        <fullName evidence="6">DNA-binding protein H-NS-like C-terminal domain-containing protein</fullName>
    </recommendedName>
</protein>
<evidence type="ECO:0000313" key="7">
    <source>
        <dbReference type="EMBL" id="PXF31129.1"/>
    </source>
</evidence>
<dbReference type="Proteomes" id="UP000248090">
    <property type="component" value="Unassembled WGS sequence"/>
</dbReference>
<proteinExistence type="inferred from homology"/>
<feature type="domain" description="DNA-binding protein H-NS-like C-terminal" evidence="6">
    <location>
        <begin position="64"/>
        <end position="109"/>
    </location>
</feature>
<evidence type="ECO:0000256" key="2">
    <source>
        <dbReference type="ARBA" id="ARBA00010610"/>
    </source>
</evidence>
<comment type="similarity">
    <text evidence="2">Belongs to the histone-like protein H-NS family.</text>
</comment>